<accession>A0A081L6I2</accession>
<reference evidence="2 3" key="1">
    <citation type="submission" date="2012-09" db="EMBL/GenBank/DDBJ databases">
        <title>Genome Sequence of Bacillus sp. DW5-4.</title>
        <authorList>
            <person name="Lai Q."/>
            <person name="Liu Y."/>
            <person name="Shao Z."/>
        </authorList>
    </citation>
    <scope>NUCLEOTIDE SEQUENCE [LARGE SCALE GENOMIC DNA]</scope>
    <source>
        <strain evidence="2 3">DW5-4</strain>
    </source>
</reference>
<dbReference type="eggNOG" id="ENOG5033F8S">
    <property type="taxonomic scope" value="Bacteria"/>
</dbReference>
<dbReference type="Proteomes" id="UP000028091">
    <property type="component" value="Unassembled WGS sequence"/>
</dbReference>
<dbReference type="InterPro" id="IPR009492">
    <property type="entry name" value="TniQ"/>
</dbReference>
<evidence type="ECO:0000259" key="1">
    <source>
        <dbReference type="Pfam" id="PF06527"/>
    </source>
</evidence>
<gene>
    <name evidence="2" type="ORF">BA70_14735</name>
</gene>
<dbReference type="AlphaFoldDB" id="A0A081L6I2"/>
<evidence type="ECO:0000313" key="2">
    <source>
        <dbReference type="EMBL" id="KEP24858.1"/>
    </source>
</evidence>
<feature type="domain" description="TniQ" evidence="1">
    <location>
        <begin position="26"/>
        <end position="149"/>
    </location>
</feature>
<keyword evidence="3" id="KW-1185">Reference proteome</keyword>
<sequence length="488" mass="58529">MKNQIHFLEPSPLIKKFSWNNDWIVPFESPWGIFEKFKYANRIKSQDIFNLFGTQHLNKLKSTTKNKSARNLITLEGLDNTSLIKILNFQLKRHNEHIISKLTNVLPGNQSIYFHKHLRFCPKCIKQGYHSIYHQFKLMHVCPFHMVPLTSECPKCKMAFLYEITDSFTLEPFRCDCGYYLFSPKKGKSYSAIWKKNKKLKVTLEILMRWEKLNSSSIANKFHINYHPEIDLTNYQDAMTKILEAADLSTNTEQGTTHNIIKSTPLIRTLREEQHYRFIKRDQTKSIEETSTYDNTKEIYRLSKATLNSINRHLEKSMYKHKKCIKDCTSLYFFHSPKINWICPAAYAYVFWQVFIKAELKFICTNDERRRYNLGLYHSNYDFTHSQDITYIRDLYWWLDNHCDCKPSEINWVLKRVLIHLKMNHFNNWTRISIGGSNERRFYYEPPFKLEGLPFYLILIPKDKSLPLEFHFWEEEREPYLIIHSKEE</sequence>
<comment type="caution">
    <text evidence="2">The sequence shown here is derived from an EMBL/GenBank/DDBJ whole genome shotgun (WGS) entry which is preliminary data.</text>
</comment>
<evidence type="ECO:0000313" key="3">
    <source>
        <dbReference type="Proteomes" id="UP000028091"/>
    </source>
</evidence>
<organism evidence="2 3">
    <name type="scientific">Bacillus zhangzhouensis</name>
    <dbReference type="NCBI Taxonomy" id="1178540"/>
    <lineage>
        <taxon>Bacteria</taxon>
        <taxon>Bacillati</taxon>
        <taxon>Bacillota</taxon>
        <taxon>Bacilli</taxon>
        <taxon>Bacillales</taxon>
        <taxon>Bacillaceae</taxon>
        <taxon>Bacillus</taxon>
    </lineage>
</organism>
<dbReference type="OrthoDB" id="2543325at2"/>
<name>A0A081L6I2_9BACI</name>
<proteinExistence type="predicted"/>
<dbReference type="EMBL" id="JOTP01000043">
    <property type="protein sequence ID" value="KEP24858.1"/>
    <property type="molecule type" value="Genomic_DNA"/>
</dbReference>
<dbReference type="RefSeq" id="WP_034325121.1">
    <property type="nucleotide sequence ID" value="NZ_JOTP01000043.1"/>
</dbReference>
<protein>
    <recommendedName>
        <fullName evidence="1">TniQ domain-containing protein</fullName>
    </recommendedName>
</protein>
<dbReference type="Pfam" id="PF06527">
    <property type="entry name" value="TniQ"/>
    <property type="match status" value="1"/>
</dbReference>